<proteinExistence type="predicted"/>
<evidence type="ECO:0000313" key="2">
    <source>
        <dbReference type="EnsemblPlants" id="Zm00001eb156940_P001"/>
    </source>
</evidence>
<evidence type="ECO:0000256" key="1">
    <source>
        <dbReference type="SAM" id="MobiDB-lite"/>
    </source>
</evidence>
<dbReference type="AlphaFoldDB" id="A0A804NFB3"/>
<sequence length="98" mass="10418">MPLPTPATIASLRAGDRQHLVSLDVPMAPPPSYPVSTSVTAFVKEEDAPTPLVASPMAPPLSYPTSSSLRSRRSRRKLLHAREIHGGIASPDPAVVRS</sequence>
<dbReference type="Proteomes" id="UP000007305">
    <property type="component" value="Chromosome 3"/>
</dbReference>
<keyword evidence="3" id="KW-1185">Reference proteome</keyword>
<organism evidence="2 3">
    <name type="scientific">Zea mays</name>
    <name type="common">Maize</name>
    <dbReference type="NCBI Taxonomy" id="4577"/>
    <lineage>
        <taxon>Eukaryota</taxon>
        <taxon>Viridiplantae</taxon>
        <taxon>Streptophyta</taxon>
        <taxon>Embryophyta</taxon>
        <taxon>Tracheophyta</taxon>
        <taxon>Spermatophyta</taxon>
        <taxon>Magnoliopsida</taxon>
        <taxon>Liliopsida</taxon>
        <taxon>Poales</taxon>
        <taxon>Poaceae</taxon>
        <taxon>PACMAD clade</taxon>
        <taxon>Panicoideae</taxon>
        <taxon>Andropogonodae</taxon>
        <taxon>Andropogoneae</taxon>
        <taxon>Tripsacinae</taxon>
        <taxon>Zea</taxon>
    </lineage>
</organism>
<accession>A0A804NFB3</accession>
<reference evidence="2" key="3">
    <citation type="submission" date="2021-05" db="UniProtKB">
        <authorList>
            <consortium name="EnsemblPlants"/>
        </authorList>
    </citation>
    <scope>IDENTIFICATION</scope>
    <source>
        <strain evidence="2">cv. B73</strain>
    </source>
</reference>
<dbReference type="Gramene" id="Zm00001eb156940_T001">
    <property type="protein sequence ID" value="Zm00001eb156940_P001"/>
    <property type="gene ID" value="Zm00001eb156940"/>
</dbReference>
<evidence type="ECO:0000313" key="3">
    <source>
        <dbReference type="Proteomes" id="UP000007305"/>
    </source>
</evidence>
<feature type="region of interest" description="Disordered" evidence="1">
    <location>
        <begin position="50"/>
        <end position="74"/>
    </location>
</feature>
<dbReference type="EnsemblPlants" id="Zm00001eb156940_T001">
    <property type="protein sequence ID" value="Zm00001eb156940_P001"/>
    <property type="gene ID" value="Zm00001eb156940"/>
</dbReference>
<reference evidence="2" key="2">
    <citation type="submission" date="2019-07" db="EMBL/GenBank/DDBJ databases">
        <authorList>
            <person name="Seetharam A."/>
            <person name="Woodhouse M."/>
            <person name="Cannon E."/>
        </authorList>
    </citation>
    <scope>NUCLEOTIDE SEQUENCE [LARGE SCALE GENOMIC DNA]</scope>
    <source>
        <strain evidence="2">cv. B73</strain>
    </source>
</reference>
<name>A0A804NFB3_MAIZE</name>
<protein>
    <submittedName>
        <fullName evidence="2">Uncharacterized protein</fullName>
    </submittedName>
</protein>
<dbReference type="InParanoid" id="A0A804NFB3"/>
<reference evidence="3" key="1">
    <citation type="submission" date="2015-12" db="EMBL/GenBank/DDBJ databases">
        <title>Update maize B73 reference genome by single molecule sequencing technologies.</title>
        <authorList>
            <consortium name="Maize Genome Sequencing Project"/>
            <person name="Ware D."/>
        </authorList>
    </citation>
    <scope>NUCLEOTIDE SEQUENCE [LARGE SCALE GENOMIC DNA]</scope>
    <source>
        <strain evidence="3">cv. B73</strain>
    </source>
</reference>